<dbReference type="EMBL" id="VLKP01000004">
    <property type="protein sequence ID" value="TWI12066.1"/>
    <property type="molecule type" value="Genomic_DNA"/>
</dbReference>
<feature type="active site" description="Proton acceptor" evidence="2">
    <location>
        <position position="146"/>
    </location>
</feature>
<keyword evidence="1 2" id="KW-0378">Hydrolase</keyword>
<dbReference type="GO" id="GO:0004113">
    <property type="term" value="F:2',3'-cyclic-nucleotide 3'-phosphodiesterase activity"/>
    <property type="evidence" value="ECO:0007669"/>
    <property type="project" value="InterPro"/>
</dbReference>
<feature type="domain" description="Phosphoesterase HXTX" evidence="3">
    <location>
        <begin position="27"/>
        <end position="105"/>
    </location>
</feature>
<feature type="short sequence motif" description="HXTX 1" evidence="2">
    <location>
        <begin position="59"/>
        <end position="62"/>
    </location>
</feature>
<dbReference type="AlphaFoldDB" id="A0A562LWT5"/>
<dbReference type="SUPFAM" id="SSF55144">
    <property type="entry name" value="LigT-like"/>
    <property type="match status" value="1"/>
</dbReference>
<dbReference type="Proteomes" id="UP000316471">
    <property type="component" value="Unassembled WGS sequence"/>
</dbReference>
<dbReference type="PANTHER" id="PTHR35561:SF1">
    <property type="entry name" value="RNA 2',3'-CYCLIC PHOSPHODIESTERASE"/>
    <property type="match status" value="1"/>
</dbReference>
<protein>
    <recommendedName>
        <fullName evidence="2">RNA 2',3'-cyclic phosphodiesterase</fullName>
        <shortName evidence="2">RNA 2',3'-CPDase</shortName>
        <ecNumber evidence="2">3.1.4.58</ecNumber>
    </recommendedName>
</protein>
<reference evidence="4 5" key="1">
    <citation type="journal article" date="2015" name="Stand. Genomic Sci.">
        <title>Genomic Encyclopedia of Bacterial and Archaeal Type Strains, Phase III: the genomes of soil and plant-associated and newly described type strains.</title>
        <authorList>
            <person name="Whitman W.B."/>
            <person name="Woyke T."/>
            <person name="Klenk H.P."/>
            <person name="Zhou Y."/>
            <person name="Lilburn T.G."/>
            <person name="Beck B.J."/>
            <person name="De Vos P."/>
            <person name="Vandamme P."/>
            <person name="Eisen J.A."/>
            <person name="Garrity G."/>
            <person name="Hugenholtz P."/>
            <person name="Kyrpides N.C."/>
        </authorList>
    </citation>
    <scope>NUCLEOTIDE SEQUENCE [LARGE SCALE GENOMIC DNA]</scope>
    <source>
        <strain evidence="4 5">CGMCC 1.10136</strain>
    </source>
</reference>
<evidence type="ECO:0000313" key="4">
    <source>
        <dbReference type="EMBL" id="TWI12066.1"/>
    </source>
</evidence>
<dbReference type="Gene3D" id="3.90.1140.10">
    <property type="entry name" value="Cyclic phosphodiesterase"/>
    <property type="match status" value="1"/>
</dbReference>
<keyword evidence="5" id="KW-1185">Reference proteome</keyword>
<evidence type="ECO:0000313" key="5">
    <source>
        <dbReference type="Proteomes" id="UP000316471"/>
    </source>
</evidence>
<comment type="caution">
    <text evidence="4">The sequence shown here is derived from an EMBL/GenBank/DDBJ whole genome shotgun (WGS) entry which is preliminary data.</text>
</comment>
<comment type="similarity">
    <text evidence="2">Belongs to the 2H phosphoesterase superfamily. ThpR family.</text>
</comment>
<dbReference type="HAMAP" id="MF_01940">
    <property type="entry name" value="RNA_CPDase"/>
    <property type="match status" value="1"/>
</dbReference>
<comment type="function">
    <text evidence="2">Hydrolyzes RNA 2',3'-cyclic phosphodiester to an RNA 2'-phosphomonoester.</text>
</comment>
<dbReference type="GO" id="GO:0016874">
    <property type="term" value="F:ligase activity"/>
    <property type="evidence" value="ECO:0007669"/>
    <property type="project" value="UniProtKB-KW"/>
</dbReference>
<evidence type="ECO:0000256" key="2">
    <source>
        <dbReference type="HAMAP-Rule" id="MF_01940"/>
    </source>
</evidence>
<dbReference type="EC" id="3.1.4.58" evidence="2"/>
<feature type="active site" description="Proton donor" evidence="2">
    <location>
        <position position="59"/>
    </location>
</feature>
<keyword evidence="4" id="KW-0436">Ligase</keyword>
<feature type="short sequence motif" description="HXTX 2" evidence="2">
    <location>
        <begin position="146"/>
        <end position="149"/>
    </location>
</feature>
<sequence>MPSGDRSGTGDAVAQNGRHRLFFALVPDETTRERLSRAAKRLRIEQGAHGRWIDPRRYHLTMQFLGDFDGLPHSLLAQARAAAASVRVAPFTLVVDRAGSFANRSIPWWLGPGAEVPGLAGLWGELGVALAHAGVPVAGGHHFRPHVTVLRDAGAPLPAALSVPPIEWRVEAFNLLDSAVAQQGAYTWQGSWPLVA</sequence>
<dbReference type="PANTHER" id="PTHR35561">
    <property type="entry name" value="RNA 2',3'-CYCLIC PHOSPHODIESTERASE"/>
    <property type="match status" value="1"/>
</dbReference>
<dbReference type="InterPro" id="IPR004175">
    <property type="entry name" value="RNA_CPDase"/>
</dbReference>
<dbReference type="Pfam" id="PF02834">
    <property type="entry name" value="LigT_PEase"/>
    <property type="match status" value="1"/>
</dbReference>
<dbReference type="RefSeq" id="WP_144813580.1">
    <property type="nucleotide sequence ID" value="NZ_VLKP01000004.1"/>
</dbReference>
<dbReference type="NCBIfam" id="TIGR02258">
    <property type="entry name" value="2_5_ligase"/>
    <property type="match status" value="1"/>
</dbReference>
<proteinExistence type="inferred from homology"/>
<dbReference type="InterPro" id="IPR009097">
    <property type="entry name" value="Cyclic_Pdiesterase"/>
</dbReference>
<evidence type="ECO:0000256" key="1">
    <source>
        <dbReference type="ARBA" id="ARBA00022801"/>
    </source>
</evidence>
<name>A0A562LWT5_9GAMM</name>
<accession>A0A562LWT5</accession>
<comment type="catalytic activity">
    <reaction evidence="2">
        <text>a 3'-end 2',3'-cyclophospho-ribonucleotide-RNA + H2O = a 3'-end 2'-phospho-ribonucleotide-RNA + H(+)</text>
        <dbReference type="Rhea" id="RHEA:11828"/>
        <dbReference type="Rhea" id="RHEA-COMP:10464"/>
        <dbReference type="Rhea" id="RHEA-COMP:17353"/>
        <dbReference type="ChEBI" id="CHEBI:15377"/>
        <dbReference type="ChEBI" id="CHEBI:15378"/>
        <dbReference type="ChEBI" id="CHEBI:83064"/>
        <dbReference type="ChEBI" id="CHEBI:173113"/>
        <dbReference type="EC" id="3.1.4.58"/>
    </reaction>
</comment>
<evidence type="ECO:0000259" key="3">
    <source>
        <dbReference type="Pfam" id="PF02834"/>
    </source>
</evidence>
<dbReference type="OrthoDB" id="7061261at2"/>
<dbReference type="InterPro" id="IPR014051">
    <property type="entry name" value="Phosphoesterase_HXTX"/>
</dbReference>
<dbReference type="GO" id="GO:0008664">
    <property type="term" value="F:RNA 2',3'-cyclic 3'-phosphodiesterase activity"/>
    <property type="evidence" value="ECO:0007669"/>
    <property type="project" value="UniProtKB-EC"/>
</dbReference>
<gene>
    <name evidence="4" type="ORF">IP93_01347</name>
</gene>
<organism evidence="4 5">
    <name type="scientific">Aerolutibacter ruishenii</name>
    <dbReference type="NCBI Taxonomy" id="686800"/>
    <lineage>
        <taxon>Bacteria</taxon>
        <taxon>Pseudomonadati</taxon>
        <taxon>Pseudomonadota</taxon>
        <taxon>Gammaproteobacteria</taxon>
        <taxon>Lysobacterales</taxon>
        <taxon>Lysobacteraceae</taxon>
        <taxon>Aerolutibacter</taxon>
    </lineage>
</organism>